<accession>A0A3G4ZTJ2</accession>
<organism evidence="1">
    <name type="scientific">Barrevirus sp</name>
    <dbReference type="NCBI Taxonomy" id="2487763"/>
    <lineage>
        <taxon>Viruses</taxon>
        <taxon>Varidnaviria</taxon>
        <taxon>Bamfordvirae</taxon>
        <taxon>Nucleocytoviricota</taxon>
        <taxon>Megaviricetes</taxon>
        <taxon>Imitervirales</taxon>
        <taxon>Mimiviridae</taxon>
        <taxon>Klosneuvirinae</taxon>
    </lineage>
</organism>
<proteinExistence type="predicted"/>
<protein>
    <submittedName>
        <fullName evidence="1">Uncharacterized protein</fullName>
    </submittedName>
</protein>
<dbReference type="EMBL" id="MK072001">
    <property type="protein sequence ID" value="AYV76923.1"/>
    <property type="molecule type" value="Genomic_DNA"/>
</dbReference>
<sequence>MESIYVTDLDYNLSNSTSTSSLDQDTDENTLKSLSWIAELDQPVDEPDKEEEEEIEELKDNKEDINIFSLDLKTLSDLEILEYQNTVISQLRGSENKGKSLMDNNDTCRSIDWLISSSKYLSEKIGSPLFKHKSTGNSFFIIRSSYKFCNLGYKCEFNYQNNKNKKEINNKDRKNGCNSQHYVHNLVNADLTSLREYISTNNSTNKVEKVEKDKEIQKSINTISFVINHMYEELKNSKKHIQVSNKKNMSRYHNK</sequence>
<name>A0A3G4ZTJ2_9VIRU</name>
<reference evidence="1" key="1">
    <citation type="submission" date="2018-10" db="EMBL/GenBank/DDBJ databases">
        <title>Hidden diversity of soil giant viruses.</title>
        <authorList>
            <person name="Schulz F."/>
            <person name="Alteio L."/>
            <person name="Goudeau D."/>
            <person name="Ryan E.M."/>
            <person name="Malmstrom R.R."/>
            <person name="Blanchard J."/>
            <person name="Woyke T."/>
        </authorList>
    </citation>
    <scope>NUCLEOTIDE SEQUENCE</scope>
    <source>
        <strain evidence="1">BAV1</strain>
    </source>
</reference>
<evidence type="ECO:0000313" key="1">
    <source>
        <dbReference type="EMBL" id="AYV76923.1"/>
    </source>
</evidence>
<gene>
    <name evidence="1" type="ORF">Barrevirus4_7</name>
</gene>